<dbReference type="Proteomes" id="UP000003195">
    <property type="component" value="Unassembled WGS sequence"/>
</dbReference>
<feature type="chain" id="PRO_5039338523" evidence="2">
    <location>
        <begin position="22"/>
        <end position="192"/>
    </location>
</feature>
<dbReference type="Pfam" id="PF12978">
    <property type="entry name" value="DUF3862"/>
    <property type="match status" value="1"/>
</dbReference>
<dbReference type="AlphaFoldDB" id="E2ZDK1"/>
<reference evidence="3 4" key="1">
    <citation type="submission" date="2010-08" db="EMBL/GenBank/DDBJ databases">
        <authorList>
            <person name="Weinstock G."/>
            <person name="Sodergren E."/>
            <person name="Clifton S."/>
            <person name="Fulton L."/>
            <person name="Fulton B."/>
            <person name="Courtney L."/>
            <person name="Fronick C."/>
            <person name="Harrison M."/>
            <person name="Strong C."/>
            <person name="Farmer C."/>
            <person name="Delahaunty K."/>
            <person name="Markovic C."/>
            <person name="Hall O."/>
            <person name="Minx P."/>
            <person name="Tomlinson C."/>
            <person name="Mitreva M."/>
            <person name="Hou S."/>
            <person name="Chen J."/>
            <person name="Wollam A."/>
            <person name="Pepin K.H."/>
            <person name="Johnson M."/>
            <person name="Bhonagiri V."/>
            <person name="Zhang X."/>
            <person name="Suruliraj S."/>
            <person name="Warren W."/>
            <person name="Chinwalla A."/>
            <person name="Mardis E.R."/>
            <person name="Wilson R.K."/>
        </authorList>
    </citation>
    <scope>NUCLEOTIDE SEQUENCE [LARGE SCALE GENOMIC DNA]</scope>
    <source>
        <strain evidence="3 4">F0359</strain>
    </source>
</reference>
<dbReference type="RefSeq" id="WP_006942756.1">
    <property type="nucleotide sequence ID" value="NZ_GL538208.1"/>
</dbReference>
<organism evidence="3 4">
    <name type="scientific">Megasphaera micronuciformis F0359</name>
    <dbReference type="NCBI Taxonomy" id="706434"/>
    <lineage>
        <taxon>Bacteria</taxon>
        <taxon>Bacillati</taxon>
        <taxon>Bacillota</taxon>
        <taxon>Negativicutes</taxon>
        <taxon>Veillonellales</taxon>
        <taxon>Veillonellaceae</taxon>
        <taxon>Megasphaera</taxon>
    </lineage>
</organism>
<dbReference type="InterPro" id="IPR037873">
    <property type="entry name" value="BamE-like"/>
</dbReference>
<keyword evidence="4" id="KW-1185">Reference proteome</keyword>
<dbReference type="InterPro" id="IPR024221">
    <property type="entry name" value="BLIP_dom_sf"/>
</dbReference>
<evidence type="ECO:0000313" key="3">
    <source>
        <dbReference type="EMBL" id="EFQ03563.1"/>
    </source>
</evidence>
<dbReference type="HOGENOM" id="CLU_085676_1_0_9"/>
<evidence type="ECO:0000313" key="4">
    <source>
        <dbReference type="Proteomes" id="UP000003195"/>
    </source>
</evidence>
<evidence type="ECO:0000256" key="1">
    <source>
        <dbReference type="ARBA" id="ARBA00022729"/>
    </source>
</evidence>
<name>E2ZDK1_9FIRM</name>
<accession>E2ZDK1</accession>
<dbReference type="SUPFAM" id="SSF55648">
    <property type="entry name" value="beta-lactamase-inhibitor protein, BLIP"/>
    <property type="match status" value="1"/>
</dbReference>
<sequence>MNKKKVSALVMAGLLACTFMAGCGNSNGDKSGDNAKQEQKSPEMQAYEKFLAIPMGASYDDVKKALGSEGTLSTENEVAGIKTQAYDWKEGTTGVTALFQNGALVTKAMVSPSFFKANGETIKLDQFNKVQPGMTYDQVKETLNNREGYLLSDAEIMGTNAKVYIWMNDDQSSVQLTFTNNTVSAKAQSNLK</sequence>
<comment type="caution">
    <text evidence="3">The sequence shown here is derived from an EMBL/GenBank/DDBJ whole genome shotgun (WGS) entry which is preliminary data.</text>
</comment>
<dbReference type="InterPro" id="IPR024418">
    <property type="entry name" value="DUF3862"/>
</dbReference>
<dbReference type="eggNOG" id="ENOG5033UWH">
    <property type="taxonomic scope" value="Bacteria"/>
</dbReference>
<gene>
    <name evidence="3" type="ORF">HMPREF9429_01505</name>
</gene>
<feature type="signal peptide" evidence="2">
    <location>
        <begin position="1"/>
        <end position="21"/>
    </location>
</feature>
<evidence type="ECO:0000256" key="2">
    <source>
        <dbReference type="SAM" id="SignalP"/>
    </source>
</evidence>
<protein>
    <submittedName>
        <fullName evidence="3">Beta-lactamase inhibitor (BLIP)</fullName>
    </submittedName>
</protein>
<dbReference type="OrthoDB" id="570195at2"/>
<keyword evidence="1 2" id="KW-0732">Signal</keyword>
<dbReference type="Gene3D" id="3.30.1450.10">
    <property type="match status" value="2"/>
</dbReference>
<proteinExistence type="predicted"/>
<dbReference type="PROSITE" id="PS51257">
    <property type="entry name" value="PROKAR_LIPOPROTEIN"/>
    <property type="match status" value="1"/>
</dbReference>
<dbReference type="EMBL" id="AECS01000039">
    <property type="protein sequence ID" value="EFQ03563.1"/>
    <property type="molecule type" value="Genomic_DNA"/>
</dbReference>